<dbReference type="InterPro" id="IPR034660">
    <property type="entry name" value="DinB/YfiT-like"/>
</dbReference>
<dbReference type="Pfam" id="PF08020">
    <property type="entry name" value="DUF1706"/>
    <property type="match status" value="1"/>
</dbReference>
<gene>
    <name evidence="1" type="ORF">DS832_05750</name>
</gene>
<dbReference type="EMBL" id="QOCS01000010">
    <property type="protein sequence ID" value="RHW46501.1"/>
    <property type="molecule type" value="Genomic_DNA"/>
</dbReference>
<dbReference type="InterPro" id="IPR012550">
    <property type="entry name" value="DUF1706"/>
</dbReference>
<dbReference type="PIRSF" id="PIRSF031551">
    <property type="entry name" value="DUF1706"/>
    <property type="match status" value="1"/>
</dbReference>
<accession>A0A3R6VGE4</accession>
<dbReference type="AlphaFoldDB" id="A0A3R6VGE4"/>
<dbReference type="PANTHER" id="PTHR40658:SF4">
    <property type="entry name" value="HYPOTHETICAL CYTOSOLIC PROTEIN"/>
    <property type="match status" value="1"/>
</dbReference>
<proteinExistence type="predicted"/>
<organism evidence="1 2">
    <name type="scientific">Bombilactobacillus bombi</name>
    <dbReference type="NCBI Taxonomy" id="1303590"/>
    <lineage>
        <taxon>Bacteria</taxon>
        <taxon>Bacillati</taxon>
        <taxon>Bacillota</taxon>
        <taxon>Bacilli</taxon>
        <taxon>Lactobacillales</taxon>
        <taxon>Lactobacillaceae</taxon>
        <taxon>Bombilactobacillus</taxon>
    </lineage>
</organism>
<dbReference type="Gene3D" id="1.20.120.450">
    <property type="entry name" value="dinb family like domain"/>
    <property type="match status" value="1"/>
</dbReference>
<dbReference type="RefSeq" id="WP_118910761.1">
    <property type="nucleotide sequence ID" value="NZ_QOCS01000010.1"/>
</dbReference>
<evidence type="ECO:0000313" key="2">
    <source>
        <dbReference type="Proteomes" id="UP000284822"/>
    </source>
</evidence>
<evidence type="ECO:0000313" key="1">
    <source>
        <dbReference type="EMBL" id="RHW46501.1"/>
    </source>
</evidence>
<evidence type="ECO:0008006" key="3">
    <source>
        <dbReference type="Google" id="ProtNLM"/>
    </source>
</evidence>
<name>A0A3R6VGE4_9LACO</name>
<dbReference type="PANTHER" id="PTHR40658">
    <property type="match status" value="1"/>
</dbReference>
<dbReference type="Proteomes" id="UP000284822">
    <property type="component" value="Unassembled WGS sequence"/>
</dbReference>
<dbReference type="SUPFAM" id="SSF109854">
    <property type="entry name" value="DinB/YfiT-like putative metalloenzymes"/>
    <property type="match status" value="1"/>
</dbReference>
<comment type="caution">
    <text evidence="1">The sequence shown here is derived from an EMBL/GenBank/DDBJ whole genome shotgun (WGS) entry which is preliminary data.</text>
</comment>
<sequence length="182" mass="21442">MTKPANKAELIEASNTNYEKIVKLINSLPEEARNANFDFDTSTLKGLHWLRDRNVRDVLAHLYEWQNLLLSWINNNQAGKAQNFLPQGFNWRNYDEMNNELWKKHQSTSLEEIENLLAKSHERVMQLLGKFTNDDLFTKNVFPWTGNNTLGAYFISNTSSHYEWALKKLRKYRRSVDKSSQM</sequence>
<protein>
    <recommendedName>
        <fullName evidence="3">DfsB family protein</fullName>
    </recommendedName>
</protein>
<reference evidence="1 2" key="1">
    <citation type="submission" date="2018-07" db="EMBL/GenBank/DDBJ databases">
        <title>Genome sequences of six Lactobacillus spp. isolated from bumble bee guts.</title>
        <authorList>
            <person name="Motta E.V.S."/>
            <person name="Moran N.A."/>
        </authorList>
    </citation>
    <scope>NUCLEOTIDE SEQUENCE [LARGE SCALE GENOMIC DNA]</scope>
    <source>
        <strain evidence="1 2">LV-8.1</strain>
    </source>
</reference>